<dbReference type="PROSITE" id="PS50092">
    <property type="entry name" value="TSP1"/>
    <property type="match status" value="1"/>
</dbReference>
<evidence type="ECO:0000259" key="5">
    <source>
        <dbReference type="PROSITE" id="PS50958"/>
    </source>
</evidence>
<dbReference type="InterPro" id="IPR000884">
    <property type="entry name" value="TSP1_rpt"/>
</dbReference>
<dbReference type="InterPro" id="IPR001212">
    <property type="entry name" value="Somatomedin_B_dom"/>
</dbReference>
<keyword evidence="3" id="KW-0325">Glycoprotein</keyword>
<dbReference type="InterPro" id="IPR036383">
    <property type="entry name" value="TSP1_rpt_sf"/>
</dbReference>
<dbReference type="InterPro" id="IPR039942">
    <property type="entry name" value="SBSPO"/>
</dbReference>
<dbReference type="Pfam" id="PF25031">
    <property type="entry name" value="SBSPON_C"/>
    <property type="match status" value="1"/>
</dbReference>
<dbReference type="AlphaFoldDB" id="A0AAD1S0T8"/>
<evidence type="ECO:0000256" key="2">
    <source>
        <dbReference type="ARBA" id="ARBA00023157"/>
    </source>
</evidence>
<dbReference type="PANTHER" id="PTHR20920">
    <property type="entry name" value="RPE-SPONDIN"/>
    <property type="match status" value="1"/>
</dbReference>
<accession>A0AAD1S0T8</accession>
<gene>
    <name evidence="6" type="ORF">PECUL_23A033789</name>
</gene>
<reference evidence="6" key="1">
    <citation type="submission" date="2022-03" db="EMBL/GenBank/DDBJ databases">
        <authorList>
            <person name="Alioto T."/>
            <person name="Alioto T."/>
            <person name="Gomez Garrido J."/>
        </authorList>
    </citation>
    <scope>NUCLEOTIDE SEQUENCE</scope>
</reference>
<dbReference type="PROSITE" id="PS50958">
    <property type="entry name" value="SMB_2"/>
    <property type="match status" value="2"/>
</dbReference>
<dbReference type="InterPro" id="IPR044004">
    <property type="entry name" value="TSP1_spondin_dom"/>
</dbReference>
<dbReference type="Gene3D" id="2.20.100.10">
    <property type="entry name" value="Thrombospondin type-1 (TSP1) repeat"/>
    <property type="match status" value="1"/>
</dbReference>
<evidence type="ECO:0000313" key="7">
    <source>
        <dbReference type="Proteomes" id="UP001295444"/>
    </source>
</evidence>
<dbReference type="FunFam" id="2.20.100.10:FF:000019">
    <property type="entry name" value="Thrombospondin type 1 domain containing 7A"/>
    <property type="match status" value="1"/>
</dbReference>
<evidence type="ECO:0000256" key="1">
    <source>
        <dbReference type="ARBA" id="ARBA00022729"/>
    </source>
</evidence>
<dbReference type="Pfam" id="PF19028">
    <property type="entry name" value="TSP1_spondin"/>
    <property type="match status" value="1"/>
</dbReference>
<dbReference type="SUPFAM" id="SSF90188">
    <property type="entry name" value="Somatomedin B domain"/>
    <property type="match status" value="2"/>
</dbReference>
<feature type="chain" id="PRO_5042229437" evidence="4">
    <location>
        <begin position="30"/>
        <end position="461"/>
    </location>
</feature>
<dbReference type="SUPFAM" id="SSF82895">
    <property type="entry name" value="TSP-1 type 1 repeat"/>
    <property type="match status" value="1"/>
</dbReference>
<keyword evidence="7" id="KW-1185">Reference proteome</keyword>
<dbReference type="PROSITE" id="PS00524">
    <property type="entry name" value="SMB_1"/>
    <property type="match status" value="2"/>
</dbReference>
<dbReference type="PANTHER" id="PTHR20920:SF2">
    <property type="entry name" value="SOMATOMEDIN-B AND THROMBOSPONDIN TYPE-1 DOMAIN-CONTAINING PROTEIN"/>
    <property type="match status" value="1"/>
</dbReference>
<feature type="domain" description="SMB" evidence="5">
    <location>
        <begin position="33"/>
        <end position="84"/>
    </location>
</feature>
<feature type="signal peptide" evidence="4">
    <location>
        <begin position="1"/>
        <end position="29"/>
    </location>
</feature>
<protein>
    <submittedName>
        <fullName evidence="6">Somatomedin-B and thrombospondin type-1 domain-containing</fullName>
    </submittedName>
</protein>
<feature type="domain" description="SMB" evidence="5">
    <location>
        <begin position="221"/>
        <end position="272"/>
    </location>
</feature>
<proteinExistence type="predicted"/>
<evidence type="ECO:0000256" key="3">
    <source>
        <dbReference type="ARBA" id="ARBA00023180"/>
    </source>
</evidence>
<evidence type="ECO:0000313" key="6">
    <source>
        <dbReference type="EMBL" id="CAH2285407.1"/>
    </source>
</evidence>
<dbReference type="Proteomes" id="UP001295444">
    <property type="component" value="Chromosome 04"/>
</dbReference>
<sequence>MSILRTITGSCILVVVLVGLVGLQGWVEAGCLESGKCCKGRDIACTSQGWRTDRVYGTCFCDQTCRLTGDCCYDYNQACPGKFLADGTLDHRCACSCVSILQIQRRTSATESDVHGSCILLTAGSPRSDSFYVTIPTKCMLQKIAPYPAAGYKYNLPARRRALSACWTTLAAHPHLCMFRGMAAIGGTYNVCHLFRERSILWASRPLYCCVSGWVEAGCLESGKCCKGRDIACTSQGWRTDRVYGTCFCDQTCRLTGDCCYDYNQACPARDCVVGEWGQWSGCANQCTPTMRVRRRDVQQEPENGGEPCPPLEEKAGCLEYLTQHGKDCGHSYVSAFITSFEYNKARKKRALSADWSSTTKDSGYCVEFQIEYLSHACMGEHRPHARWMQYLREGYTVCVTCQHPAMNIRSNRCYGDGSDADGNKLLHWQAVGNHRCQGSWKKVKEVEKCSCPDVHSFIFT</sequence>
<dbReference type="EMBL" id="OW240915">
    <property type="protein sequence ID" value="CAH2285407.1"/>
    <property type="molecule type" value="Genomic_DNA"/>
</dbReference>
<name>A0AAD1S0T8_PELCU</name>
<organism evidence="6 7">
    <name type="scientific">Pelobates cultripes</name>
    <name type="common">Western spadefoot toad</name>
    <dbReference type="NCBI Taxonomy" id="61616"/>
    <lineage>
        <taxon>Eukaryota</taxon>
        <taxon>Metazoa</taxon>
        <taxon>Chordata</taxon>
        <taxon>Craniata</taxon>
        <taxon>Vertebrata</taxon>
        <taxon>Euteleostomi</taxon>
        <taxon>Amphibia</taxon>
        <taxon>Batrachia</taxon>
        <taxon>Anura</taxon>
        <taxon>Pelobatoidea</taxon>
        <taxon>Pelobatidae</taxon>
        <taxon>Pelobates</taxon>
    </lineage>
</organism>
<dbReference type="InterPro" id="IPR056801">
    <property type="entry name" value="SBSPON_C"/>
</dbReference>
<keyword evidence="2" id="KW-1015">Disulfide bond</keyword>
<evidence type="ECO:0000256" key="4">
    <source>
        <dbReference type="SAM" id="SignalP"/>
    </source>
</evidence>
<keyword evidence="1 4" id="KW-0732">Signal</keyword>
<dbReference type="InterPro" id="IPR036024">
    <property type="entry name" value="Somatomedin_B-like_dom_sf"/>
</dbReference>